<dbReference type="AlphaFoldDB" id="A0A9P6XLY6"/>
<dbReference type="EMBL" id="JAANIT010010066">
    <property type="protein sequence ID" value="KAG1524624.1"/>
    <property type="molecule type" value="Genomic_DNA"/>
</dbReference>
<gene>
    <name evidence="2" type="ORF">G6F51_014407</name>
</gene>
<comment type="caution">
    <text evidence="2">The sequence shown here is derived from an EMBL/GenBank/DDBJ whole genome shotgun (WGS) entry which is preliminary data.</text>
</comment>
<feature type="compositionally biased region" description="Gly residues" evidence="1">
    <location>
        <begin position="43"/>
        <end position="61"/>
    </location>
</feature>
<protein>
    <submittedName>
        <fullName evidence="2">Uncharacterized protein</fullName>
    </submittedName>
</protein>
<sequence length="108" mass="11049">MLGAPVLQGGGSALPGQHALVQPFDQRSRRDALLSRRCLQRCSGGGISGGQAGDRGGGKQGRGLPAAETIVAVGRAHAASQRKQVPMAPVQACARRGSGRPALRHSSF</sequence>
<feature type="region of interest" description="Disordered" evidence="1">
    <location>
        <begin position="82"/>
        <end position="108"/>
    </location>
</feature>
<evidence type="ECO:0000256" key="1">
    <source>
        <dbReference type="SAM" id="MobiDB-lite"/>
    </source>
</evidence>
<proteinExistence type="predicted"/>
<feature type="region of interest" description="Disordered" evidence="1">
    <location>
        <begin position="1"/>
        <end position="26"/>
    </location>
</feature>
<feature type="region of interest" description="Disordered" evidence="1">
    <location>
        <begin position="43"/>
        <end position="63"/>
    </location>
</feature>
<evidence type="ECO:0000313" key="3">
    <source>
        <dbReference type="Proteomes" id="UP000717996"/>
    </source>
</evidence>
<organism evidence="2 3">
    <name type="scientific">Rhizopus oryzae</name>
    <name type="common">Mucormycosis agent</name>
    <name type="synonym">Rhizopus arrhizus var. delemar</name>
    <dbReference type="NCBI Taxonomy" id="64495"/>
    <lineage>
        <taxon>Eukaryota</taxon>
        <taxon>Fungi</taxon>
        <taxon>Fungi incertae sedis</taxon>
        <taxon>Mucoromycota</taxon>
        <taxon>Mucoromycotina</taxon>
        <taxon>Mucoromycetes</taxon>
        <taxon>Mucorales</taxon>
        <taxon>Mucorineae</taxon>
        <taxon>Rhizopodaceae</taxon>
        <taxon>Rhizopus</taxon>
    </lineage>
</organism>
<dbReference type="Proteomes" id="UP000717996">
    <property type="component" value="Unassembled WGS sequence"/>
</dbReference>
<evidence type="ECO:0000313" key="2">
    <source>
        <dbReference type="EMBL" id="KAG1524624.1"/>
    </source>
</evidence>
<accession>A0A9P6XLY6</accession>
<reference evidence="2" key="1">
    <citation type="journal article" date="2020" name="Microb. Genom.">
        <title>Genetic diversity of clinical and environmental Mucorales isolates obtained from an investigation of mucormycosis cases among solid organ transplant recipients.</title>
        <authorList>
            <person name="Nguyen M.H."/>
            <person name="Kaul D."/>
            <person name="Muto C."/>
            <person name="Cheng S.J."/>
            <person name="Richter R.A."/>
            <person name="Bruno V.M."/>
            <person name="Liu G."/>
            <person name="Beyhan S."/>
            <person name="Sundermann A.J."/>
            <person name="Mounaud S."/>
            <person name="Pasculle A.W."/>
            <person name="Nierman W.C."/>
            <person name="Driscoll E."/>
            <person name="Cumbie R."/>
            <person name="Clancy C.J."/>
            <person name="Dupont C.L."/>
        </authorList>
    </citation>
    <scope>NUCLEOTIDE SEQUENCE</scope>
    <source>
        <strain evidence="2">GL16</strain>
    </source>
</reference>
<name>A0A9P6XLY6_RHIOR</name>